<dbReference type="Gene3D" id="3.40.50.300">
    <property type="entry name" value="P-loop containing nucleotide triphosphate hydrolases"/>
    <property type="match status" value="1"/>
</dbReference>
<organism evidence="17 18">
    <name type="scientific">Paxillus rubicundulus Ve08.2h10</name>
    <dbReference type="NCBI Taxonomy" id="930991"/>
    <lineage>
        <taxon>Eukaryota</taxon>
        <taxon>Fungi</taxon>
        <taxon>Dikarya</taxon>
        <taxon>Basidiomycota</taxon>
        <taxon>Agaricomycotina</taxon>
        <taxon>Agaricomycetes</taxon>
        <taxon>Agaricomycetidae</taxon>
        <taxon>Boletales</taxon>
        <taxon>Paxilineae</taxon>
        <taxon>Paxillaceae</taxon>
        <taxon>Paxillus</taxon>
    </lineage>
</organism>
<feature type="region of interest" description="Disordered" evidence="14">
    <location>
        <begin position="338"/>
        <end position="373"/>
    </location>
</feature>
<proteinExistence type="inferred from homology"/>
<keyword evidence="13" id="KW-0175">Coiled coil</keyword>
<comment type="catalytic activity">
    <reaction evidence="11">
        <text>ATP + H2O = ADP + phosphate + H(+)</text>
        <dbReference type="Rhea" id="RHEA:13065"/>
        <dbReference type="ChEBI" id="CHEBI:15377"/>
        <dbReference type="ChEBI" id="CHEBI:15378"/>
        <dbReference type="ChEBI" id="CHEBI:30616"/>
        <dbReference type="ChEBI" id="CHEBI:43474"/>
        <dbReference type="ChEBI" id="CHEBI:456216"/>
    </reaction>
    <physiologicalReaction direction="left-to-right" evidence="11">
        <dbReference type="Rhea" id="RHEA:13066"/>
    </physiologicalReaction>
</comment>
<dbReference type="PANTHER" id="PTHR23070">
    <property type="entry name" value="BCS1 AAA-TYPE ATPASE"/>
    <property type="match status" value="1"/>
</dbReference>
<feature type="compositionally biased region" description="Pro residues" evidence="14">
    <location>
        <begin position="344"/>
        <end position="353"/>
    </location>
</feature>
<keyword evidence="6" id="KW-0378">Hydrolase</keyword>
<dbReference type="InParanoid" id="A0A0D0DVB3"/>
<evidence type="ECO:0000256" key="12">
    <source>
        <dbReference type="RuleBase" id="RU003651"/>
    </source>
</evidence>
<dbReference type="SMART" id="SM01024">
    <property type="entry name" value="BCS1_N"/>
    <property type="match status" value="1"/>
</dbReference>
<dbReference type="Pfam" id="PF25426">
    <property type="entry name" value="AAA_lid_BCS1"/>
    <property type="match status" value="1"/>
</dbReference>
<dbReference type="GO" id="GO:0016887">
    <property type="term" value="F:ATP hydrolysis activity"/>
    <property type="evidence" value="ECO:0007669"/>
    <property type="project" value="InterPro"/>
</dbReference>
<dbReference type="Pfam" id="PF08740">
    <property type="entry name" value="BCS1_N"/>
    <property type="match status" value="1"/>
</dbReference>
<dbReference type="InterPro" id="IPR014851">
    <property type="entry name" value="BCS1_N"/>
</dbReference>
<reference evidence="18" key="2">
    <citation type="submission" date="2015-01" db="EMBL/GenBank/DDBJ databases">
        <title>Evolutionary Origins and Diversification of the Mycorrhizal Mutualists.</title>
        <authorList>
            <consortium name="DOE Joint Genome Institute"/>
            <consortium name="Mycorrhizal Genomics Consortium"/>
            <person name="Kohler A."/>
            <person name="Kuo A."/>
            <person name="Nagy L.G."/>
            <person name="Floudas D."/>
            <person name="Copeland A."/>
            <person name="Barry K.W."/>
            <person name="Cichocki N."/>
            <person name="Veneault-Fourrey C."/>
            <person name="LaButti K."/>
            <person name="Lindquist E.A."/>
            <person name="Lipzen A."/>
            <person name="Lundell T."/>
            <person name="Morin E."/>
            <person name="Murat C."/>
            <person name="Riley R."/>
            <person name="Ohm R."/>
            <person name="Sun H."/>
            <person name="Tunlid A."/>
            <person name="Henrissat B."/>
            <person name="Grigoriev I.V."/>
            <person name="Hibbett D.S."/>
            <person name="Martin F."/>
        </authorList>
    </citation>
    <scope>NUCLEOTIDE SEQUENCE [LARGE SCALE GENOMIC DNA]</scope>
    <source>
        <strain evidence="18">Ve08.2h10</strain>
    </source>
</reference>
<feature type="domain" description="BCS1 N-terminal" evidence="16">
    <location>
        <begin position="61"/>
        <end position="238"/>
    </location>
</feature>
<evidence type="ECO:0000256" key="5">
    <source>
        <dbReference type="ARBA" id="ARBA00022792"/>
    </source>
</evidence>
<feature type="domain" description="AAA+ ATPase" evidence="15">
    <location>
        <begin position="269"/>
        <end position="423"/>
    </location>
</feature>
<evidence type="ECO:0000313" key="17">
    <source>
        <dbReference type="EMBL" id="KIK85605.1"/>
    </source>
</evidence>
<dbReference type="InterPro" id="IPR003593">
    <property type="entry name" value="AAA+_ATPase"/>
</dbReference>
<dbReference type="OrthoDB" id="10251412at2759"/>
<evidence type="ECO:0000256" key="2">
    <source>
        <dbReference type="ARBA" id="ARBA00007448"/>
    </source>
</evidence>
<evidence type="ECO:0000259" key="15">
    <source>
        <dbReference type="SMART" id="SM00382"/>
    </source>
</evidence>
<comment type="similarity">
    <text evidence="2">Belongs to the AAA ATPase family. BCS1 subfamily.</text>
</comment>
<dbReference type="Proteomes" id="UP000054538">
    <property type="component" value="Unassembled WGS sequence"/>
</dbReference>
<name>A0A0D0DVB3_9AGAM</name>
<evidence type="ECO:0000256" key="10">
    <source>
        <dbReference type="ARBA" id="ARBA00023136"/>
    </source>
</evidence>
<comment type="subcellular location">
    <subcellularLocation>
        <location evidence="1">Mitochondrion inner membrane</location>
        <topology evidence="1">Single-pass membrane protein</topology>
    </subcellularLocation>
</comment>
<evidence type="ECO:0000256" key="14">
    <source>
        <dbReference type="SAM" id="MobiDB-lite"/>
    </source>
</evidence>
<keyword evidence="10" id="KW-0472">Membrane</keyword>
<evidence type="ECO:0000256" key="11">
    <source>
        <dbReference type="ARBA" id="ARBA00048778"/>
    </source>
</evidence>
<keyword evidence="5" id="KW-0999">Mitochondrion inner membrane</keyword>
<evidence type="ECO:0000256" key="1">
    <source>
        <dbReference type="ARBA" id="ARBA00004434"/>
    </source>
</evidence>
<dbReference type="STRING" id="930991.A0A0D0DVB3"/>
<evidence type="ECO:0000256" key="9">
    <source>
        <dbReference type="ARBA" id="ARBA00023128"/>
    </source>
</evidence>
<sequence>MASLQQVVEQLVSLAAGSDATAGANVTSSLASATPGPLATLSSIAKMLFSASALREWAILLMLGSLFETSRRLLSSMWSWLINSFFITAVFDDEDSSFQWIMLWLSKQPSWKTARTVEISTTNYGIYSPAVRFSSDGSDPSQNLVYIPAVSECYTLWRNYRWMRVTRVSSPSRGGWAIKDTLTLRILTRDHRILAEILEEAKEQYAEARKASVTVYVSDSSNCWRDLATRPKRPLNSIILDPGIMELVVEDARDFLGSKSWYSERGIPFRRGYLLYGAPGSGKTSLIHSIAGELGLNVYIISLSRSGLDDTGLSELISSLPEKCIALMEDIDAAFHHGVTRESTPPPSFPSSPDPQQADRPQDGPPGPSGSRVSLSGLLNALDGIGAQEGRILFATTNNHGSLDAALCRPGRMDLHIEFHLASKYQAEELFKRFYAPPLTEVMKEADQTGKADSGSVDLGCDGKELINLSESSVPPSPSTSEVFEKSDSTSASYIGISHRARAPKLSTQQCTQLAKQFAAAVPERELSMASLQGFLMTYKVRPFVAVTKVAAWVEKELSSKKKSDLI</sequence>
<dbReference type="SUPFAM" id="SSF52540">
    <property type="entry name" value="P-loop containing nucleoside triphosphate hydrolases"/>
    <property type="match status" value="1"/>
</dbReference>
<dbReference type="InterPro" id="IPR003960">
    <property type="entry name" value="ATPase_AAA_CS"/>
</dbReference>
<evidence type="ECO:0000256" key="4">
    <source>
        <dbReference type="ARBA" id="ARBA00022741"/>
    </source>
</evidence>
<dbReference type="InterPro" id="IPR050747">
    <property type="entry name" value="Mitochondrial_chaperone_BCS1"/>
</dbReference>
<protein>
    <recommendedName>
        <fullName evidence="19">P-loop containing nucleoside triphosphate hydrolase protein</fullName>
    </recommendedName>
</protein>
<dbReference type="GO" id="GO:0005743">
    <property type="term" value="C:mitochondrial inner membrane"/>
    <property type="evidence" value="ECO:0007669"/>
    <property type="project" value="UniProtKB-SubCell"/>
</dbReference>
<dbReference type="EMBL" id="KN825562">
    <property type="protein sequence ID" value="KIK85605.1"/>
    <property type="molecule type" value="Genomic_DNA"/>
</dbReference>
<dbReference type="InterPro" id="IPR057495">
    <property type="entry name" value="AAA_lid_BCS1"/>
</dbReference>
<dbReference type="AlphaFoldDB" id="A0A0D0DVB3"/>
<keyword evidence="8" id="KW-1133">Transmembrane helix</keyword>
<accession>A0A0D0DVB3</accession>
<dbReference type="InterPro" id="IPR027417">
    <property type="entry name" value="P-loop_NTPase"/>
</dbReference>
<evidence type="ECO:0000259" key="16">
    <source>
        <dbReference type="SMART" id="SM01024"/>
    </source>
</evidence>
<keyword evidence="3" id="KW-0812">Transmembrane</keyword>
<dbReference type="InterPro" id="IPR003959">
    <property type="entry name" value="ATPase_AAA_core"/>
</dbReference>
<evidence type="ECO:0000256" key="3">
    <source>
        <dbReference type="ARBA" id="ARBA00022692"/>
    </source>
</evidence>
<evidence type="ECO:0000313" key="18">
    <source>
        <dbReference type="Proteomes" id="UP000054538"/>
    </source>
</evidence>
<evidence type="ECO:0000256" key="7">
    <source>
        <dbReference type="ARBA" id="ARBA00022840"/>
    </source>
</evidence>
<keyword evidence="9" id="KW-0496">Mitochondrion</keyword>
<dbReference type="PROSITE" id="PS00674">
    <property type="entry name" value="AAA"/>
    <property type="match status" value="1"/>
</dbReference>
<keyword evidence="4 12" id="KW-0547">Nucleotide-binding</keyword>
<keyword evidence="7 12" id="KW-0067">ATP-binding</keyword>
<evidence type="ECO:0008006" key="19">
    <source>
        <dbReference type="Google" id="ProtNLM"/>
    </source>
</evidence>
<dbReference type="Pfam" id="PF00004">
    <property type="entry name" value="AAA"/>
    <property type="match status" value="2"/>
</dbReference>
<evidence type="ECO:0000256" key="6">
    <source>
        <dbReference type="ARBA" id="ARBA00022801"/>
    </source>
</evidence>
<evidence type="ECO:0000256" key="8">
    <source>
        <dbReference type="ARBA" id="ARBA00022989"/>
    </source>
</evidence>
<gene>
    <name evidence="17" type="ORF">PAXRUDRAFT_152662</name>
</gene>
<dbReference type="GO" id="GO:0005524">
    <property type="term" value="F:ATP binding"/>
    <property type="evidence" value="ECO:0007669"/>
    <property type="project" value="UniProtKB-KW"/>
</dbReference>
<evidence type="ECO:0000256" key="13">
    <source>
        <dbReference type="SAM" id="Coils"/>
    </source>
</evidence>
<dbReference type="SMART" id="SM00382">
    <property type="entry name" value="AAA"/>
    <property type="match status" value="1"/>
</dbReference>
<feature type="coiled-coil region" evidence="13">
    <location>
        <begin position="184"/>
        <end position="211"/>
    </location>
</feature>
<reference evidence="17 18" key="1">
    <citation type="submission" date="2014-04" db="EMBL/GenBank/DDBJ databases">
        <authorList>
            <consortium name="DOE Joint Genome Institute"/>
            <person name="Kuo A."/>
            <person name="Kohler A."/>
            <person name="Jargeat P."/>
            <person name="Nagy L.G."/>
            <person name="Floudas D."/>
            <person name="Copeland A."/>
            <person name="Barry K.W."/>
            <person name="Cichocki N."/>
            <person name="Veneault-Fourrey C."/>
            <person name="LaButti K."/>
            <person name="Lindquist E.A."/>
            <person name="Lipzen A."/>
            <person name="Lundell T."/>
            <person name="Morin E."/>
            <person name="Murat C."/>
            <person name="Sun H."/>
            <person name="Tunlid A."/>
            <person name="Henrissat B."/>
            <person name="Grigoriev I.V."/>
            <person name="Hibbett D.S."/>
            <person name="Martin F."/>
            <person name="Nordberg H.P."/>
            <person name="Cantor M.N."/>
            <person name="Hua S.X."/>
        </authorList>
    </citation>
    <scope>NUCLEOTIDE SEQUENCE [LARGE SCALE GENOMIC DNA]</scope>
    <source>
        <strain evidence="17 18">Ve08.2h10</strain>
    </source>
</reference>
<keyword evidence="18" id="KW-1185">Reference proteome</keyword>
<dbReference type="HOGENOM" id="CLU_010189_3_2_1"/>